<proteinExistence type="predicted"/>
<evidence type="ECO:0000259" key="2">
    <source>
        <dbReference type="Pfam" id="PF05685"/>
    </source>
</evidence>
<dbReference type="InterPro" id="IPR012296">
    <property type="entry name" value="Nuclease_put_TT1808"/>
</dbReference>
<keyword evidence="1" id="KW-0175">Coiled coil</keyword>
<dbReference type="PANTHER" id="PTHR33352">
    <property type="entry name" value="SLR1095 PROTEIN"/>
    <property type="match status" value="1"/>
</dbReference>
<name>A0A1B7X1A3_APHFL</name>
<comment type="caution">
    <text evidence="3">The sequence shown here is derived from an EMBL/GenBank/DDBJ whole genome shotgun (WGS) entry which is preliminary data.</text>
</comment>
<dbReference type="Pfam" id="PF05685">
    <property type="entry name" value="Uma2"/>
    <property type="match status" value="1"/>
</dbReference>
<dbReference type="AlphaFoldDB" id="A0A1B7X1A3"/>
<dbReference type="Gene3D" id="3.90.1570.10">
    <property type="entry name" value="tt1808, chain A"/>
    <property type="match status" value="1"/>
</dbReference>
<dbReference type="CDD" id="cd06260">
    <property type="entry name" value="DUF820-like"/>
    <property type="match status" value="1"/>
</dbReference>
<dbReference type="SUPFAM" id="SSF52980">
    <property type="entry name" value="Restriction endonuclease-like"/>
    <property type="match status" value="1"/>
</dbReference>
<dbReference type="Proteomes" id="UP000092093">
    <property type="component" value="Unassembled WGS sequence"/>
</dbReference>
<organism evidence="3 4">
    <name type="scientific">Aphanizomenon flos-aquae WA102</name>
    <dbReference type="NCBI Taxonomy" id="1710896"/>
    <lineage>
        <taxon>Bacteria</taxon>
        <taxon>Bacillati</taxon>
        <taxon>Cyanobacteriota</taxon>
        <taxon>Cyanophyceae</taxon>
        <taxon>Nostocales</taxon>
        <taxon>Aphanizomenonaceae</taxon>
        <taxon>Aphanizomenon</taxon>
    </lineage>
</organism>
<dbReference type="InterPro" id="IPR011335">
    <property type="entry name" value="Restrct_endonuc-II-like"/>
</dbReference>
<evidence type="ECO:0000256" key="1">
    <source>
        <dbReference type="SAM" id="Coils"/>
    </source>
</evidence>
<protein>
    <recommendedName>
        <fullName evidence="2">Putative restriction endonuclease domain-containing protein</fullName>
    </recommendedName>
</protein>
<evidence type="ECO:0000313" key="4">
    <source>
        <dbReference type="Proteomes" id="UP000092093"/>
    </source>
</evidence>
<reference evidence="3 4" key="1">
    <citation type="submission" date="2015-09" db="EMBL/GenBank/DDBJ databases">
        <title>Aphanizomenon flos-aquae WA102.</title>
        <authorList>
            <person name="Driscoll C."/>
        </authorList>
    </citation>
    <scope>NUCLEOTIDE SEQUENCE [LARGE SCALE GENOMIC DNA]</scope>
    <source>
        <strain evidence="3">WA102</strain>
    </source>
</reference>
<accession>A0A1B7X1A3</accession>
<dbReference type="PATRIC" id="fig|1710896.3.peg.2195"/>
<dbReference type="InterPro" id="IPR008538">
    <property type="entry name" value="Uma2"/>
</dbReference>
<evidence type="ECO:0000313" key="3">
    <source>
        <dbReference type="EMBL" id="OBQ43070.1"/>
    </source>
</evidence>
<feature type="domain" description="Putative restriction endonuclease" evidence="2">
    <location>
        <begin position="29"/>
        <end position="169"/>
    </location>
</feature>
<feature type="coiled-coil region" evidence="1">
    <location>
        <begin position="211"/>
        <end position="241"/>
    </location>
</feature>
<sequence length="268" mass="30865">MLETVLALSSVQMPPTQAELPCDDGIPMETQRHKFQMDILIDTIQPWLDQRTDGYVGGNMFVYYSLAQLKNQDFRGPDFFAVLGVPKTERLSWVVWEEGKPPDVVIELLSETTASNDKNEKKLIYQNQMRVSEYFWYDPFNPDDFAGFDLNSGTYQQIALNEKNQLVSKVLNLSLVRWQGNYRGVDATWLRWATFDGELFPTSQEMVGIAQQKVAEVKQIAEQEKQRAEQAELQLRQVAINLLQNKMPVEQVVQLTNLDILEVEKLIN</sequence>
<dbReference type="PANTHER" id="PTHR33352:SF3">
    <property type="entry name" value="SLR1612 PROTEIN"/>
    <property type="match status" value="1"/>
</dbReference>
<gene>
    <name evidence="3" type="ORF">AN484_14455</name>
</gene>
<dbReference type="EMBL" id="LJOW01000072">
    <property type="protein sequence ID" value="OBQ43070.1"/>
    <property type="molecule type" value="Genomic_DNA"/>
</dbReference>